<evidence type="ECO:0000256" key="9">
    <source>
        <dbReference type="ARBA" id="ARBA00022771"/>
    </source>
</evidence>
<keyword evidence="6 18" id="KW-0479">Metal-binding</keyword>
<evidence type="ECO:0000313" key="24">
    <source>
        <dbReference type="EnsemblMetazoa" id="XP_021202990.2"/>
    </source>
</evidence>
<keyword evidence="9" id="KW-0863">Zinc-finger</keyword>
<evidence type="ECO:0000256" key="15">
    <source>
        <dbReference type="PIRSR" id="PIRSR000550-1"/>
    </source>
</evidence>
<feature type="binding site" evidence="18">
    <location>
        <position position="255"/>
    </location>
    <ligand>
        <name>Ca(2+)</name>
        <dbReference type="ChEBI" id="CHEBI:29108"/>
        <label>1</label>
    </ligand>
</feature>
<dbReference type="PROSITE" id="PS51285">
    <property type="entry name" value="AGC_KINASE_CTER"/>
    <property type="match status" value="1"/>
</dbReference>
<feature type="binding site" evidence="18">
    <location>
        <position position="249"/>
    </location>
    <ligand>
        <name>Ca(2+)</name>
        <dbReference type="ChEBI" id="CHEBI:29108"/>
        <label>1</label>
    </ligand>
</feature>
<dbReference type="InterPro" id="IPR002219">
    <property type="entry name" value="PKC_DAG/PE"/>
</dbReference>
<reference evidence="24" key="2">
    <citation type="submission" date="2022-06" db="UniProtKB">
        <authorList>
            <consortium name="EnsemblMetazoa"/>
        </authorList>
    </citation>
    <scope>IDENTIFICATION</scope>
    <source>
        <strain evidence="24">p50T (Dazao)</strain>
    </source>
</reference>
<dbReference type="SUPFAM" id="SSF57889">
    <property type="entry name" value="Cysteine-rich domain"/>
    <property type="match status" value="2"/>
</dbReference>
<dbReference type="SUPFAM" id="SSF49562">
    <property type="entry name" value="C2 domain (Calcium/lipid-binding domain, CaLB)"/>
    <property type="match status" value="1"/>
</dbReference>
<dbReference type="InterPro" id="IPR011009">
    <property type="entry name" value="Kinase-like_dom_sf"/>
</dbReference>
<keyword evidence="4" id="KW-0597">Phosphoprotein</keyword>
<evidence type="ECO:0000259" key="23">
    <source>
        <dbReference type="PROSITE" id="PS51285"/>
    </source>
</evidence>
<sequence>MADEENNCDDGGGDLKVGQAFRLRGRKGALKKKNVYLVKDHKFMPRFFKQPTFCSHCKDFIWGFGKQGFQCQVCSFVVHKRCHEYVTFTCPGADKGADSDAAYAPHKWSVWTFLAPTFCDHCGTLLHGLAHQGFKCTACDMNVHKRCEESVPNLCGCDHTERRGRIQLIVSCQGYKLTVEVKQGRNLIPMDPNGLSDPYVKMKLIPDSDNVKKKTKTIRSTLNPVWNEVLSFDLKAEDKDRRLLIEVWDWDRTSRNDFMGSLSFGISEVMKAPAEGWFKLLTQEEGEFYNVPVPEEGADLVQLKNQMRATTVGARRPPPPPDREVPHNVAAADVIRATDFNFIMVLGKGSFGKVMLAERRGTDELYAIKILKKDIIIQDDDVECTMVEKRVLALSNKPPFLVQLHSCFQTMDRLYFVMEYVNGGDLMFQIQQCGKFKEPVAVFYSAEIAIGLFFLHSRGIVYRDLKLDNVLLDQDGHIKIADFGMCKEGITGDKTTKTFCGTPDYIAPEIILYQPYGKSVDWWAYGVLLYEMLVGQPPFDGEDEEELFAAITDNSVSYPKTLSKEAKDACKSFLSKNPQKRLGCGARGEEDVRTHAFFRRIDWARVEARDVQPPFKPKIKHRKDVSNFDKQFTQEKTELTPTDKLFMMNLDQTEFMGFSFLNPEFVQHV</sequence>
<evidence type="ECO:0000256" key="13">
    <source>
        <dbReference type="ARBA" id="ARBA00022840"/>
    </source>
</evidence>
<evidence type="ECO:0000256" key="4">
    <source>
        <dbReference type="ARBA" id="ARBA00022553"/>
    </source>
</evidence>
<feature type="binding site" evidence="16">
    <location>
        <position position="248"/>
    </location>
    <ligand>
        <name>a 1,2-diacyl-sn-glycero-3-phospho-(1D-myo-inositol-4,5-bisphosphate)</name>
        <dbReference type="ChEBI" id="CHEBI:58456"/>
    </ligand>
</feature>
<feature type="domain" description="Phorbol-ester/DAG-type" evidence="22">
    <location>
        <begin position="105"/>
        <end position="155"/>
    </location>
</feature>
<dbReference type="Gene3D" id="3.30.60.20">
    <property type="match status" value="2"/>
</dbReference>
<dbReference type="SMART" id="SM00220">
    <property type="entry name" value="S_TKc"/>
    <property type="match status" value="1"/>
</dbReference>
<dbReference type="EnsemblMetazoa" id="XM_021347315.2">
    <property type="protein sequence ID" value="XP_021202990.2"/>
    <property type="gene ID" value="GeneID_692526"/>
</dbReference>
<evidence type="ECO:0000256" key="18">
    <source>
        <dbReference type="PIRSR" id="PIRSR000550-4"/>
    </source>
</evidence>
<dbReference type="CDD" id="cd04026">
    <property type="entry name" value="C2_PKC_alpha_gamma"/>
    <property type="match status" value="1"/>
</dbReference>
<keyword evidence="13 14" id="KW-0067">ATP-binding</keyword>
<dbReference type="PROSITE" id="PS00107">
    <property type="entry name" value="PROTEIN_KINASE_ATP"/>
    <property type="match status" value="1"/>
</dbReference>
<evidence type="ECO:0000256" key="5">
    <source>
        <dbReference type="ARBA" id="ARBA00022679"/>
    </source>
</evidence>
<evidence type="ECO:0000259" key="20">
    <source>
        <dbReference type="PROSITE" id="PS50004"/>
    </source>
</evidence>
<dbReference type="FunFam" id="3.30.60.20:FF:000006">
    <property type="entry name" value="Protein kinase C"/>
    <property type="match status" value="1"/>
</dbReference>
<keyword evidence="25" id="KW-1185">Reference proteome</keyword>
<dbReference type="PRINTS" id="PR00360">
    <property type="entry name" value="C2DOMAIN"/>
</dbReference>
<dbReference type="GeneID" id="692526"/>
<feature type="binding site" evidence="18">
    <location>
        <position position="251"/>
    </location>
    <ligand>
        <name>Ca(2+)</name>
        <dbReference type="ChEBI" id="CHEBI:29108"/>
        <label>3</label>
    </ligand>
</feature>
<feature type="active site" description="Proton acceptor" evidence="15">
    <location>
        <position position="464"/>
    </location>
</feature>
<keyword evidence="8 14" id="KW-0547">Nucleotide-binding</keyword>
<evidence type="ECO:0000256" key="7">
    <source>
        <dbReference type="ARBA" id="ARBA00022737"/>
    </source>
</evidence>
<protein>
    <recommendedName>
        <fullName evidence="2 14">Protein kinase C</fullName>
        <ecNumber evidence="2 14">2.7.11.13</ecNumber>
    </recommendedName>
</protein>
<dbReference type="SUPFAM" id="SSF56112">
    <property type="entry name" value="Protein kinase-like (PK-like)"/>
    <property type="match status" value="1"/>
</dbReference>
<dbReference type="Pfam" id="PF00069">
    <property type="entry name" value="Pkinase"/>
    <property type="match status" value="1"/>
</dbReference>
<dbReference type="Pfam" id="PF00130">
    <property type="entry name" value="C1_1"/>
    <property type="match status" value="2"/>
</dbReference>
<dbReference type="CDD" id="cd20836">
    <property type="entry name" value="C1_cPKC_rpt2"/>
    <property type="match status" value="1"/>
</dbReference>
<evidence type="ECO:0000256" key="1">
    <source>
        <dbReference type="ARBA" id="ARBA00005490"/>
    </source>
</evidence>
<dbReference type="InterPro" id="IPR000719">
    <property type="entry name" value="Prot_kinase_dom"/>
</dbReference>
<dbReference type="PROSITE" id="PS50011">
    <property type="entry name" value="PROTEIN_KINASE_DOM"/>
    <property type="match status" value="1"/>
</dbReference>
<comment type="similarity">
    <text evidence="1 14">Belongs to the protein kinase superfamily. AGC Ser/Thr protein kinase family. PKC subfamily.</text>
</comment>
<comment type="cofactor">
    <cofactor evidence="18">
        <name>Ca(2+)</name>
        <dbReference type="ChEBI" id="CHEBI:29108"/>
    </cofactor>
    <text evidence="18">Binds 3 Ca(2+) ions per subunit. The ions are bound to the C2 domain.</text>
</comment>
<feature type="binding site" evidence="18">
    <location>
        <position position="254"/>
    </location>
    <ligand>
        <name>Ca(2+)</name>
        <dbReference type="ChEBI" id="CHEBI:29108"/>
        <label>1</label>
    </ligand>
</feature>
<dbReference type="InterPro" id="IPR017441">
    <property type="entry name" value="Protein_kinase_ATP_BS"/>
</dbReference>
<dbReference type="PROSITE" id="PS00479">
    <property type="entry name" value="ZF_DAG_PE_1"/>
    <property type="match status" value="1"/>
</dbReference>
<dbReference type="InterPro" id="IPR020454">
    <property type="entry name" value="DAG/PE-bd"/>
</dbReference>
<dbReference type="PROSITE" id="PS50081">
    <property type="entry name" value="ZF_DAG_PE_2"/>
    <property type="match status" value="2"/>
</dbReference>
<dbReference type="InterPro" id="IPR008271">
    <property type="entry name" value="Ser/Thr_kinase_AS"/>
</dbReference>
<dbReference type="FunFam" id="2.60.40.150:FF:000012">
    <property type="entry name" value="Kinase C alpha type"/>
    <property type="match status" value="1"/>
</dbReference>
<dbReference type="PRINTS" id="PR00008">
    <property type="entry name" value="DAGPEDOMAIN"/>
</dbReference>
<feature type="domain" description="Phorbol-ester/DAG-type" evidence="22">
    <location>
        <begin position="40"/>
        <end position="90"/>
    </location>
</feature>
<dbReference type="Gene3D" id="3.30.200.20">
    <property type="entry name" value="Phosphorylase Kinase, domain 1"/>
    <property type="match status" value="1"/>
</dbReference>
<feature type="binding site" evidence="18">
    <location>
        <position position="197"/>
    </location>
    <ligand>
        <name>Ca(2+)</name>
        <dbReference type="ChEBI" id="CHEBI:29108"/>
        <label>1</label>
    </ligand>
</feature>
<dbReference type="AlphaFoldDB" id="A0A8R2DJV1"/>
<evidence type="ECO:0000256" key="3">
    <source>
        <dbReference type="ARBA" id="ARBA00022527"/>
    </source>
</evidence>
<dbReference type="RefSeq" id="XP_021202990.2">
    <property type="nucleotide sequence ID" value="XM_021347315.3"/>
</dbReference>
<dbReference type="FunFam" id="1.10.510.10:FF:000023">
    <property type="entry name" value="Protein kinase C"/>
    <property type="match status" value="1"/>
</dbReference>
<keyword evidence="11" id="KW-0862">Zinc</keyword>
<dbReference type="InterPro" id="IPR035892">
    <property type="entry name" value="C2_domain_sf"/>
</dbReference>
<feature type="domain" description="Protein kinase" evidence="21">
    <location>
        <begin position="340"/>
        <end position="598"/>
    </location>
</feature>
<dbReference type="Pfam" id="PF00168">
    <property type="entry name" value="C2"/>
    <property type="match status" value="1"/>
</dbReference>
<evidence type="ECO:0000256" key="16">
    <source>
        <dbReference type="PIRSR" id="PIRSR000550-2"/>
    </source>
</evidence>
<dbReference type="Gene3D" id="1.10.510.10">
    <property type="entry name" value="Transferase(Phosphotransferase) domain 1"/>
    <property type="match status" value="1"/>
</dbReference>
<feature type="binding site" evidence="18">
    <location>
        <position position="191"/>
    </location>
    <ligand>
        <name>Ca(2+)</name>
        <dbReference type="ChEBI" id="CHEBI:29108"/>
        <label>1</label>
    </ligand>
</feature>
<accession>A0A8R2DJV1</accession>
<keyword evidence="7" id="KW-0677">Repeat</keyword>
<dbReference type="Gene3D" id="2.60.40.150">
    <property type="entry name" value="C2 domain"/>
    <property type="match status" value="1"/>
</dbReference>
<dbReference type="GO" id="GO:0004697">
    <property type="term" value="F:diacylglycerol-dependent serine/threonine kinase activity"/>
    <property type="evidence" value="ECO:0007669"/>
    <property type="project" value="UniProtKB-EC"/>
</dbReference>
<evidence type="ECO:0000256" key="10">
    <source>
        <dbReference type="ARBA" id="ARBA00022777"/>
    </source>
</evidence>
<dbReference type="PROSITE" id="PS00108">
    <property type="entry name" value="PROTEIN_KINASE_ST"/>
    <property type="match status" value="1"/>
</dbReference>
<dbReference type="FunFam" id="3.30.200.20:FF:000080">
    <property type="entry name" value="Protein kinase C"/>
    <property type="match status" value="1"/>
</dbReference>
<evidence type="ECO:0000256" key="6">
    <source>
        <dbReference type="ARBA" id="ARBA00022723"/>
    </source>
</evidence>
<evidence type="ECO:0000256" key="17">
    <source>
        <dbReference type="PIRSR" id="PIRSR000550-3"/>
    </source>
</evidence>
<evidence type="ECO:0000256" key="14">
    <source>
        <dbReference type="PIRNR" id="PIRNR000550"/>
    </source>
</evidence>
<dbReference type="EC" id="2.7.11.13" evidence="2 14"/>
<dbReference type="GO" id="GO:0005524">
    <property type="term" value="F:ATP binding"/>
    <property type="evidence" value="ECO:0007669"/>
    <property type="project" value="UniProtKB-UniRule"/>
</dbReference>
<feature type="domain" description="AGC-kinase C-terminal" evidence="23">
    <location>
        <begin position="599"/>
        <end position="669"/>
    </location>
</feature>
<keyword evidence="3 14" id="KW-0723">Serine/threonine-protein kinase</keyword>
<feature type="binding site" evidence="16">
    <location>
        <position position="199"/>
    </location>
    <ligand>
        <name>a 1,2-diacyl-sn-glycero-3-phospho-(1D-myo-inositol-4,5-bisphosphate)</name>
        <dbReference type="ChEBI" id="CHEBI:58456"/>
    </ligand>
</feature>
<keyword evidence="5 14" id="KW-0808">Transferase</keyword>
<comment type="catalytic activity">
    <reaction evidence="14">
        <text>L-threonyl-[protein] + ATP = O-phospho-L-threonyl-[protein] + ADP + H(+)</text>
        <dbReference type="Rhea" id="RHEA:46608"/>
        <dbReference type="Rhea" id="RHEA-COMP:11060"/>
        <dbReference type="Rhea" id="RHEA-COMP:11605"/>
        <dbReference type="ChEBI" id="CHEBI:15378"/>
        <dbReference type="ChEBI" id="CHEBI:30013"/>
        <dbReference type="ChEBI" id="CHEBI:30616"/>
        <dbReference type="ChEBI" id="CHEBI:61977"/>
        <dbReference type="ChEBI" id="CHEBI:456216"/>
        <dbReference type="EC" id="2.7.11.13"/>
    </reaction>
</comment>
<organism evidence="24 25">
    <name type="scientific">Bombyx mori</name>
    <name type="common">Silk moth</name>
    <dbReference type="NCBI Taxonomy" id="7091"/>
    <lineage>
        <taxon>Eukaryota</taxon>
        <taxon>Metazoa</taxon>
        <taxon>Ecdysozoa</taxon>
        <taxon>Arthropoda</taxon>
        <taxon>Hexapoda</taxon>
        <taxon>Insecta</taxon>
        <taxon>Pterygota</taxon>
        <taxon>Neoptera</taxon>
        <taxon>Endopterygota</taxon>
        <taxon>Lepidoptera</taxon>
        <taxon>Glossata</taxon>
        <taxon>Ditrysia</taxon>
        <taxon>Bombycoidea</taxon>
        <taxon>Bombycidae</taxon>
        <taxon>Bombycinae</taxon>
        <taxon>Bombyx</taxon>
    </lineage>
</organism>
<dbReference type="InterPro" id="IPR000008">
    <property type="entry name" value="C2_dom"/>
</dbReference>
<evidence type="ECO:0000313" key="25">
    <source>
        <dbReference type="Proteomes" id="UP000005204"/>
    </source>
</evidence>
<feature type="binding site" evidence="18">
    <location>
        <position position="190"/>
    </location>
    <ligand>
        <name>Ca(2+)</name>
        <dbReference type="ChEBI" id="CHEBI:29108"/>
        <label>1</label>
    </ligand>
</feature>
<dbReference type="CDD" id="cd05587">
    <property type="entry name" value="STKc_cPKC"/>
    <property type="match status" value="1"/>
</dbReference>
<dbReference type="InterPro" id="IPR017892">
    <property type="entry name" value="Pkinase_C"/>
</dbReference>
<evidence type="ECO:0000256" key="2">
    <source>
        <dbReference type="ARBA" id="ARBA00012429"/>
    </source>
</evidence>
<dbReference type="CTD" id="48311"/>
<dbReference type="CDD" id="cd20833">
    <property type="entry name" value="C1_cPKC_rpt1"/>
    <property type="match status" value="1"/>
</dbReference>
<dbReference type="PIRSF" id="PIRSF000550">
    <property type="entry name" value="PKC_alpha"/>
    <property type="match status" value="1"/>
</dbReference>
<feature type="binding site" evidence="18">
    <location>
        <position position="250"/>
    </location>
    <ligand>
        <name>Ca(2+)</name>
        <dbReference type="ChEBI" id="CHEBI:29108"/>
        <label>1</label>
    </ligand>
</feature>
<keyword evidence="10 14" id="KW-0418">Kinase</keyword>
<dbReference type="Proteomes" id="UP000005204">
    <property type="component" value="Unassembled WGS sequence"/>
</dbReference>
<dbReference type="PROSITE" id="PS50004">
    <property type="entry name" value="C2"/>
    <property type="match status" value="1"/>
</dbReference>
<evidence type="ECO:0000256" key="11">
    <source>
        <dbReference type="ARBA" id="ARBA00022833"/>
    </source>
</evidence>
<dbReference type="InterPro" id="IPR014375">
    <property type="entry name" value="Protein_kinase_C_a/b/g"/>
</dbReference>
<feature type="binding site" evidence="18">
    <location>
        <position position="257"/>
    </location>
    <ligand>
        <name>Ca(2+)</name>
        <dbReference type="ChEBI" id="CHEBI:29108"/>
        <label>1</label>
    </ligand>
</feature>
<dbReference type="InterPro" id="IPR000961">
    <property type="entry name" value="AGC-kinase_C"/>
</dbReference>
<reference evidence="25" key="1">
    <citation type="journal article" date="2008" name="Insect Biochem. Mol. Biol.">
        <title>The genome of a lepidopteran model insect, the silkworm Bombyx mori.</title>
        <authorList>
            <consortium name="International Silkworm Genome Consortium"/>
        </authorList>
    </citation>
    <scope>NUCLEOTIDE SEQUENCE [LARGE SCALE GENOMIC DNA]</scope>
    <source>
        <strain evidence="25">p50T</strain>
    </source>
</reference>
<dbReference type="PANTHER" id="PTHR24351">
    <property type="entry name" value="RIBOSOMAL PROTEIN S6 KINASE"/>
    <property type="match status" value="1"/>
</dbReference>
<feature type="domain" description="C2" evidence="20">
    <location>
        <begin position="162"/>
        <end position="278"/>
    </location>
</feature>
<feature type="binding site" evidence="17 19">
    <location>
        <position position="369"/>
    </location>
    <ligand>
        <name>ATP</name>
        <dbReference type="ChEBI" id="CHEBI:30616"/>
    </ligand>
</feature>
<dbReference type="GO" id="GO:0008270">
    <property type="term" value="F:zinc ion binding"/>
    <property type="evidence" value="ECO:0007669"/>
    <property type="project" value="UniProtKB-KW"/>
</dbReference>
<proteinExistence type="inferred from homology"/>
<evidence type="ECO:0000259" key="21">
    <source>
        <dbReference type="PROSITE" id="PS50011"/>
    </source>
</evidence>
<evidence type="ECO:0000256" key="12">
    <source>
        <dbReference type="ARBA" id="ARBA00022837"/>
    </source>
</evidence>
<keyword evidence="12 18" id="KW-0106">Calcium</keyword>
<feature type="binding site" evidence="17">
    <location>
        <begin position="346"/>
        <end position="354"/>
    </location>
    <ligand>
        <name>ATP</name>
        <dbReference type="ChEBI" id="CHEBI:30616"/>
    </ligand>
</feature>
<evidence type="ECO:0000256" key="8">
    <source>
        <dbReference type="ARBA" id="ARBA00022741"/>
    </source>
</evidence>
<dbReference type="SMART" id="SM00133">
    <property type="entry name" value="S_TK_X"/>
    <property type="match status" value="1"/>
</dbReference>
<evidence type="ECO:0000259" key="22">
    <source>
        <dbReference type="PROSITE" id="PS50081"/>
    </source>
</evidence>
<dbReference type="Pfam" id="PF00433">
    <property type="entry name" value="Pkinase_C"/>
    <property type="match status" value="1"/>
</dbReference>
<dbReference type="SMART" id="SM00109">
    <property type="entry name" value="C1"/>
    <property type="match status" value="2"/>
</dbReference>
<dbReference type="SMART" id="SM00239">
    <property type="entry name" value="C2"/>
    <property type="match status" value="1"/>
</dbReference>
<name>A0A8R2DJV1_BOMMO</name>
<dbReference type="InterPro" id="IPR046349">
    <property type="entry name" value="C1-like_sf"/>
</dbReference>
<evidence type="ECO:0000256" key="19">
    <source>
        <dbReference type="PROSITE-ProRule" id="PRU10141"/>
    </source>
</evidence>